<feature type="transmembrane region" description="Helical" evidence="1">
    <location>
        <begin position="44"/>
        <end position="65"/>
    </location>
</feature>
<dbReference type="Proteomes" id="UP001597361">
    <property type="component" value="Unassembled WGS sequence"/>
</dbReference>
<gene>
    <name evidence="2" type="ORF">ACFSKL_02135</name>
</gene>
<keyword evidence="1" id="KW-0812">Transmembrane</keyword>
<evidence type="ECO:0000313" key="3">
    <source>
        <dbReference type="Proteomes" id="UP001597361"/>
    </source>
</evidence>
<proteinExistence type="predicted"/>
<feature type="transmembrane region" description="Helical" evidence="1">
    <location>
        <begin position="7"/>
        <end position="24"/>
    </location>
</feature>
<feature type="transmembrane region" description="Helical" evidence="1">
    <location>
        <begin position="74"/>
        <end position="94"/>
    </location>
</feature>
<dbReference type="RefSeq" id="WP_376883088.1">
    <property type="nucleotide sequence ID" value="NZ_JBHUHR010000004.1"/>
</dbReference>
<keyword evidence="1" id="KW-1133">Transmembrane helix</keyword>
<evidence type="ECO:0000256" key="1">
    <source>
        <dbReference type="SAM" id="Phobius"/>
    </source>
</evidence>
<protein>
    <recommendedName>
        <fullName evidence="4">DoxX-like family protein</fullName>
    </recommendedName>
</protein>
<keyword evidence="3" id="KW-1185">Reference proteome</keyword>
<keyword evidence="1" id="KW-0472">Membrane</keyword>
<evidence type="ECO:0008006" key="4">
    <source>
        <dbReference type="Google" id="ProtNLM"/>
    </source>
</evidence>
<reference evidence="3" key="1">
    <citation type="journal article" date="2019" name="Int. J. Syst. Evol. Microbiol.">
        <title>The Global Catalogue of Microorganisms (GCM) 10K type strain sequencing project: providing services to taxonomists for standard genome sequencing and annotation.</title>
        <authorList>
            <consortium name="The Broad Institute Genomics Platform"/>
            <consortium name="The Broad Institute Genome Sequencing Center for Infectious Disease"/>
            <person name="Wu L."/>
            <person name="Ma J."/>
        </authorList>
    </citation>
    <scope>NUCLEOTIDE SEQUENCE [LARGE SCALE GENOMIC DNA]</scope>
    <source>
        <strain evidence="3">CGMCC 1.15180</strain>
    </source>
</reference>
<name>A0ABW4VJ51_9BACT</name>
<evidence type="ECO:0000313" key="2">
    <source>
        <dbReference type="EMBL" id="MFD2033567.1"/>
    </source>
</evidence>
<accession>A0ABW4VJ51</accession>
<feature type="transmembrane region" description="Helical" evidence="1">
    <location>
        <begin position="114"/>
        <end position="131"/>
    </location>
</feature>
<comment type="caution">
    <text evidence="2">The sequence shown here is derived from an EMBL/GenBank/DDBJ whole genome shotgun (WGS) entry which is preliminary data.</text>
</comment>
<sequence>MKKYNVIYWFLATSMFMFGVLKFVDPFKGWYEVQITNSGLGQISYAMGILGEVAVGLTLLLCLIFKQKIPVKACFLLTNISFFTIIMMMLTGVYVHLHPDVPAAVLPLKIKPPYIPLFFLALAVSNIFWSIRKRKSTMKKP</sequence>
<dbReference type="EMBL" id="JBHUHR010000004">
    <property type="protein sequence ID" value="MFD2033567.1"/>
    <property type="molecule type" value="Genomic_DNA"/>
</dbReference>
<organism evidence="2 3">
    <name type="scientific">Belliella marina</name>
    <dbReference type="NCBI Taxonomy" id="1644146"/>
    <lineage>
        <taxon>Bacteria</taxon>
        <taxon>Pseudomonadati</taxon>
        <taxon>Bacteroidota</taxon>
        <taxon>Cytophagia</taxon>
        <taxon>Cytophagales</taxon>
        <taxon>Cyclobacteriaceae</taxon>
        <taxon>Belliella</taxon>
    </lineage>
</organism>